<reference evidence="1" key="1">
    <citation type="submission" date="2022-03" db="EMBL/GenBank/DDBJ databases">
        <title>Genomic analyses of argali, domestic sheep and their hybrids provide insights into chromosomal evolution, heterosis and genetic basis of agronomic traits.</title>
        <authorList>
            <person name="Li M."/>
        </authorList>
    </citation>
    <scope>NUCLEOTIDE SEQUENCE</scope>
    <source>
        <strain evidence="1">CAU-MHL-2022a</strain>
        <tissue evidence="1">Skin</tissue>
    </source>
</reference>
<accession>A0AAD4YA05</accession>
<organism evidence="1 2">
    <name type="scientific">Ovis ammon polii</name>
    <dbReference type="NCBI Taxonomy" id="230172"/>
    <lineage>
        <taxon>Eukaryota</taxon>
        <taxon>Metazoa</taxon>
        <taxon>Chordata</taxon>
        <taxon>Craniata</taxon>
        <taxon>Vertebrata</taxon>
        <taxon>Euteleostomi</taxon>
        <taxon>Mammalia</taxon>
        <taxon>Eutheria</taxon>
        <taxon>Laurasiatheria</taxon>
        <taxon>Artiodactyla</taxon>
        <taxon>Ruminantia</taxon>
        <taxon>Pecora</taxon>
        <taxon>Bovidae</taxon>
        <taxon>Caprinae</taxon>
        <taxon>Ovis</taxon>
    </lineage>
</organism>
<name>A0AAD4YA05_OVIAM</name>
<dbReference type="Proteomes" id="UP001214576">
    <property type="component" value="Unassembled WGS sequence"/>
</dbReference>
<protein>
    <submittedName>
        <fullName evidence="1">Uncharacterized protein</fullName>
    </submittedName>
</protein>
<proteinExistence type="predicted"/>
<feature type="non-terminal residue" evidence="1">
    <location>
        <position position="1"/>
    </location>
</feature>
<dbReference type="AlphaFoldDB" id="A0AAD4YA05"/>
<sequence length="68" mass="7957">MTQRRAASHTVAYLWKPVKPQWQTVWYAAIRAIVSFYPFLKALLDSIAQVESCLWLLSVFGQRWSIQT</sequence>
<comment type="caution">
    <text evidence="1">The sequence shown here is derived from an EMBL/GenBank/DDBJ whole genome shotgun (WGS) entry which is preliminary data.</text>
</comment>
<evidence type="ECO:0000313" key="1">
    <source>
        <dbReference type="EMBL" id="KAI4543475.1"/>
    </source>
</evidence>
<evidence type="ECO:0000313" key="2">
    <source>
        <dbReference type="Proteomes" id="UP001214576"/>
    </source>
</evidence>
<gene>
    <name evidence="1" type="ORF">MG293_006269</name>
</gene>
<dbReference type="EMBL" id="JAKZEL010000005">
    <property type="protein sequence ID" value="KAI4543475.1"/>
    <property type="molecule type" value="Genomic_DNA"/>
</dbReference>
<keyword evidence="2" id="KW-1185">Reference proteome</keyword>